<dbReference type="EMBL" id="BSTI01000002">
    <property type="protein sequence ID" value="GLY64302.1"/>
    <property type="molecule type" value="Genomic_DNA"/>
</dbReference>
<proteinExistence type="predicted"/>
<dbReference type="AlphaFoldDB" id="A0A9W6QYF5"/>
<dbReference type="InterPro" id="IPR029063">
    <property type="entry name" value="SAM-dependent_MTases_sf"/>
</dbReference>
<keyword evidence="3" id="KW-1185">Reference proteome</keyword>
<keyword evidence="2" id="KW-0489">Methyltransferase</keyword>
<keyword evidence="2" id="KW-0808">Transferase</keyword>
<accession>A0A9W6QYF5</accession>
<feature type="domain" description="Methyltransferase" evidence="1">
    <location>
        <begin position="21"/>
        <end position="111"/>
    </location>
</feature>
<dbReference type="InterPro" id="IPR041698">
    <property type="entry name" value="Methyltransf_25"/>
</dbReference>
<dbReference type="SUPFAM" id="SSF53335">
    <property type="entry name" value="S-adenosyl-L-methionine-dependent methyltransferases"/>
    <property type="match status" value="1"/>
</dbReference>
<evidence type="ECO:0000259" key="1">
    <source>
        <dbReference type="Pfam" id="PF13649"/>
    </source>
</evidence>
<dbReference type="Proteomes" id="UP001165136">
    <property type="component" value="Unassembled WGS sequence"/>
</dbReference>
<dbReference type="PANTHER" id="PTHR43591">
    <property type="entry name" value="METHYLTRANSFERASE"/>
    <property type="match status" value="1"/>
</dbReference>
<dbReference type="GO" id="GO:0008168">
    <property type="term" value="F:methyltransferase activity"/>
    <property type="evidence" value="ECO:0007669"/>
    <property type="project" value="UniProtKB-KW"/>
</dbReference>
<sequence>MNRAVLTAFADLVRAAGAGPVADIGCGTGRVTAYLDKLGLDVSGIDLSPEMLAMARRDNPELRFTEGSILALDLPDAGLAGVVAWYSVIHMPTDRLPLAFSECYRVLAPGGYLQLAFHVGDQRNHRTQGYGHDGISLDVYRLPVERICSLLKEAGFALDTKVVREADGTPAARVPQAYLLAQKPAGS</sequence>
<comment type="caution">
    <text evidence="2">The sequence shown here is derived from an EMBL/GenBank/DDBJ whole genome shotgun (WGS) entry which is preliminary data.</text>
</comment>
<name>A0A9W6QYF5_9PSEU</name>
<organism evidence="2 3">
    <name type="scientific">Amycolatopsis taiwanensis</name>
    <dbReference type="NCBI Taxonomy" id="342230"/>
    <lineage>
        <taxon>Bacteria</taxon>
        <taxon>Bacillati</taxon>
        <taxon>Actinomycetota</taxon>
        <taxon>Actinomycetes</taxon>
        <taxon>Pseudonocardiales</taxon>
        <taxon>Pseudonocardiaceae</taxon>
        <taxon>Amycolatopsis</taxon>
    </lineage>
</organism>
<reference evidence="2" key="1">
    <citation type="submission" date="2023-03" db="EMBL/GenBank/DDBJ databases">
        <title>Amycolatopsis taiwanensis NBRC 103393.</title>
        <authorList>
            <person name="Ichikawa N."/>
            <person name="Sato H."/>
            <person name="Tonouchi N."/>
        </authorList>
    </citation>
    <scope>NUCLEOTIDE SEQUENCE</scope>
    <source>
        <strain evidence="2">NBRC 103393</strain>
    </source>
</reference>
<dbReference type="CDD" id="cd02440">
    <property type="entry name" value="AdoMet_MTases"/>
    <property type="match status" value="1"/>
</dbReference>
<dbReference type="Gene3D" id="3.40.50.150">
    <property type="entry name" value="Vaccinia Virus protein VP39"/>
    <property type="match status" value="1"/>
</dbReference>
<evidence type="ECO:0000313" key="2">
    <source>
        <dbReference type="EMBL" id="GLY64302.1"/>
    </source>
</evidence>
<evidence type="ECO:0000313" key="3">
    <source>
        <dbReference type="Proteomes" id="UP001165136"/>
    </source>
</evidence>
<gene>
    <name evidence="2" type="ORF">Atai01_09210</name>
</gene>
<dbReference type="PANTHER" id="PTHR43591:SF110">
    <property type="entry name" value="RHODANESE DOMAIN-CONTAINING PROTEIN"/>
    <property type="match status" value="1"/>
</dbReference>
<dbReference type="Pfam" id="PF13649">
    <property type="entry name" value="Methyltransf_25"/>
    <property type="match status" value="1"/>
</dbReference>
<dbReference type="GO" id="GO:0032259">
    <property type="term" value="P:methylation"/>
    <property type="evidence" value="ECO:0007669"/>
    <property type="project" value="UniProtKB-KW"/>
</dbReference>
<protein>
    <submittedName>
        <fullName evidence="2">Methyltransferase</fullName>
    </submittedName>
</protein>